<dbReference type="PANTHER" id="PTHR10491:SF4">
    <property type="entry name" value="METHIONINE ADENOSYLTRANSFERASE 2 SUBUNIT BETA"/>
    <property type="match status" value="1"/>
</dbReference>
<dbReference type="Pfam" id="PF04321">
    <property type="entry name" value="RmlD_sub_bind"/>
    <property type="match status" value="1"/>
</dbReference>
<dbReference type="InterPro" id="IPR005913">
    <property type="entry name" value="dTDP_dehydrorham_reduct"/>
</dbReference>
<sequence length="286" mass="32510">MKKVLVIGIKGMAGHVVFRKLQQEGNYDVYGVARSIESTDKTFNLDVIHTDKLKEIIAENQFDAVINCIGILNKDAEDHPAKAIWFNSYFPHFLEDITKNSATKVIHISTDCVFSGKDAGGYTEESFRNGIGFYAQSKALGEITNGKDLTIRTSIIGPELNQNGIGLFHWFMFQSSETQLGGFTNVYWSGITTIELAKVIIDALEKNVTGLKQISREKISKYNLLKLFNEIFRGGKMNIVENPDYYSDKSLVSIRNDYEYQVPDYVTMLEEMKTWIEENEIYDYKG</sequence>
<dbReference type="PANTHER" id="PTHR10491">
    <property type="entry name" value="DTDP-4-DEHYDRORHAMNOSE REDUCTASE"/>
    <property type="match status" value="1"/>
</dbReference>
<evidence type="ECO:0000256" key="3">
    <source>
        <dbReference type="ARBA" id="ARBA00012929"/>
    </source>
</evidence>
<dbReference type="Gene3D" id="3.40.50.720">
    <property type="entry name" value="NAD(P)-binding Rossmann-like Domain"/>
    <property type="match status" value="1"/>
</dbReference>
<dbReference type="EC" id="1.1.1.133" evidence="3 6"/>
<evidence type="ECO:0000256" key="4">
    <source>
        <dbReference type="ARBA" id="ARBA00017099"/>
    </source>
</evidence>
<dbReference type="EMBL" id="CP094532">
    <property type="protein sequence ID" value="UOE41554.1"/>
    <property type="molecule type" value="Genomic_DNA"/>
</dbReference>
<accession>A0ABY4BQT1</accession>
<dbReference type="InterPro" id="IPR036291">
    <property type="entry name" value="NAD(P)-bd_dom_sf"/>
</dbReference>
<comment type="similarity">
    <text evidence="2 6">Belongs to the dTDP-4-dehydrorhamnose reductase family.</text>
</comment>
<comment type="function">
    <text evidence="6">Catalyzes the reduction of dTDP-6-deoxy-L-lyxo-4-hexulose to yield dTDP-L-rhamnose.</text>
</comment>
<evidence type="ECO:0000256" key="6">
    <source>
        <dbReference type="RuleBase" id="RU364082"/>
    </source>
</evidence>
<evidence type="ECO:0000256" key="5">
    <source>
        <dbReference type="ARBA" id="ARBA00048200"/>
    </source>
</evidence>
<proteinExistence type="inferred from homology"/>
<keyword evidence="9" id="KW-1185">Reference proteome</keyword>
<dbReference type="Proteomes" id="UP000831460">
    <property type="component" value="Chromosome"/>
</dbReference>
<evidence type="ECO:0000256" key="1">
    <source>
        <dbReference type="ARBA" id="ARBA00004781"/>
    </source>
</evidence>
<reference evidence="8 9" key="1">
    <citation type="submission" date="2022-03" db="EMBL/GenBank/DDBJ databases">
        <title>Chryseobacterium sp. isolated from particulate matters in swine house.</title>
        <authorList>
            <person name="Won M."/>
            <person name="Kim S.-J."/>
            <person name="Kwon S.-W."/>
        </authorList>
    </citation>
    <scope>NUCLEOTIDE SEQUENCE [LARGE SCALE GENOMIC DNA]</scope>
    <source>
        <strain evidence="8 9">SC2-2</strain>
    </source>
</reference>
<feature type="domain" description="RmlD-like substrate binding" evidence="7">
    <location>
        <begin position="3"/>
        <end position="143"/>
    </location>
</feature>
<evidence type="ECO:0000256" key="2">
    <source>
        <dbReference type="ARBA" id="ARBA00010944"/>
    </source>
</evidence>
<dbReference type="SUPFAM" id="SSF51735">
    <property type="entry name" value="NAD(P)-binding Rossmann-fold domains"/>
    <property type="match status" value="1"/>
</dbReference>
<protein>
    <recommendedName>
        <fullName evidence="4 6">dTDP-4-dehydrorhamnose reductase</fullName>
        <ecNumber evidence="3 6">1.1.1.133</ecNumber>
    </recommendedName>
</protein>
<comment type="catalytic activity">
    <reaction evidence="5">
        <text>dTDP-beta-L-rhamnose + NADP(+) = dTDP-4-dehydro-beta-L-rhamnose + NADPH + H(+)</text>
        <dbReference type="Rhea" id="RHEA:21796"/>
        <dbReference type="ChEBI" id="CHEBI:15378"/>
        <dbReference type="ChEBI" id="CHEBI:57510"/>
        <dbReference type="ChEBI" id="CHEBI:57783"/>
        <dbReference type="ChEBI" id="CHEBI:58349"/>
        <dbReference type="ChEBI" id="CHEBI:62830"/>
        <dbReference type="EC" id="1.1.1.133"/>
    </reaction>
</comment>
<evidence type="ECO:0000259" key="7">
    <source>
        <dbReference type="Pfam" id="PF04321"/>
    </source>
</evidence>
<name>A0ABY4BQT1_9FLAO</name>
<comment type="pathway">
    <text evidence="1 6">Carbohydrate biosynthesis; dTDP-L-rhamnose biosynthesis.</text>
</comment>
<evidence type="ECO:0000313" key="9">
    <source>
        <dbReference type="Proteomes" id="UP000831460"/>
    </source>
</evidence>
<dbReference type="RefSeq" id="WP_243550364.1">
    <property type="nucleotide sequence ID" value="NZ_CP094532.1"/>
</dbReference>
<evidence type="ECO:0000313" key="8">
    <source>
        <dbReference type="EMBL" id="UOE41554.1"/>
    </source>
</evidence>
<gene>
    <name evidence="8" type="ORF">MTP09_02625</name>
</gene>
<dbReference type="InterPro" id="IPR029903">
    <property type="entry name" value="RmlD-like-bd"/>
</dbReference>
<keyword evidence="6" id="KW-0521">NADP</keyword>
<dbReference type="CDD" id="cd05254">
    <property type="entry name" value="dTDP_HR_like_SDR_e"/>
    <property type="match status" value="1"/>
</dbReference>
<organism evidence="8 9">
    <name type="scientific">Chryseobacterium suipulveris</name>
    <dbReference type="NCBI Taxonomy" id="2929800"/>
    <lineage>
        <taxon>Bacteria</taxon>
        <taxon>Pseudomonadati</taxon>
        <taxon>Bacteroidota</taxon>
        <taxon>Flavobacteriia</taxon>
        <taxon>Flavobacteriales</taxon>
        <taxon>Weeksellaceae</taxon>
        <taxon>Chryseobacterium group</taxon>
        <taxon>Chryseobacterium</taxon>
    </lineage>
</organism>
<keyword evidence="6" id="KW-0560">Oxidoreductase</keyword>